<organism evidence="1 2">
    <name type="scientific">Citrus unshiu</name>
    <name type="common">Satsuma mandarin</name>
    <name type="synonym">Citrus nobilis var. unshiu</name>
    <dbReference type="NCBI Taxonomy" id="55188"/>
    <lineage>
        <taxon>Eukaryota</taxon>
        <taxon>Viridiplantae</taxon>
        <taxon>Streptophyta</taxon>
        <taxon>Embryophyta</taxon>
        <taxon>Tracheophyta</taxon>
        <taxon>Spermatophyta</taxon>
        <taxon>Magnoliopsida</taxon>
        <taxon>eudicotyledons</taxon>
        <taxon>Gunneridae</taxon>
        <taxon>Pentapetalae</taxon>
        <taxon>rosids</taxon>
        <taxon>malvids</taxon>
        <taxon>Sapindales</taxon>
        <taxon>Rutaceae</taxon>
        <taxon>Aurantioideae</taxon>
        <taxon>Citrus</taxon>
    </lineage>
</organism>
<comment type="caution">
    <text evidence="1">The sequence shown here is derived from an EMBL/GenBank/DDBJ whole genome shotgun (WGS) entry which is preliminary data.</text>
</comment>
<name>A0A2H5QCY9_CITUN</name>
<proteinExistence type="predicted"/>
<evidence type="ECO:0000313" key="2">
    <source>
        <dbReference type="Proteomes" id="UP000236630"/>
    </source>
</evidence>
<dbReference type="Proteomes" id="UP000236630">
    <property type="component" value="Unassembled WGS sequence"/>
</dbReference>
<reference evidence="1 2" key="1">
    <citation type="journal article" date="2017" name="Front. Genet.">
        <title>Draft sequencing of the heterozygous diploid genome of Satsuma (Citrus unshiu Marc.) using a hybrid assembly approach.</title>
        <authorList>
            <person name="Shimizu T."/>
            <person name="Tanizawa Y."/>
            <person name="Mochizuki T."/>
            <person name="Nagasaki H."/>
            <person name="Yoshioka T."/>
            <person name="Toyoda A."/>
            <person name="Fujiyama A."/>
            <person name="Kaminuma E."/>
            <person name="Nakamura Y."/>
        </authorList>
    </citation>
    <scope>NUCLEOTIDE SEQUENCE [LARGE SCALE GENOMIC DNA]</scope>
    <source>
        <strain evidence="2">cv. Miyagawa wase</strain>
    </source>
</reference>
<sequence length="142" mass="17143">MKLFWIMKFAIDVVFIDVVFHHTMVFMALVKLIFKWTNPGPRNIEFLYQWILKRLGRLRLGENPSPFDHKSSFKRYEISSVYRRAIDHSPPNRYLQSYHLKQGHIKPELLVQSRPKLYYLKQIKRLRKKITSQFPLAQSCSY</sequence>
<gene>
    <name evidence="1" type="ORF">CUMW_215180</name>
</gene>
<accession>A0A2H5QCY9</accession>
<dbReference type="AlphaFoldDB" id="A0A2H5QCY9"/>
<dbReference type="EMBL" id="BDQV01000293">
    <property type="protein sequence ID" value="GAY62105.1"/>
    <property type="molecule type" value="Genomic_DNA"/>
</dbReference>
<evidence type="ECO:0000313" key="1">
    <source>
        <dbReference type="EMBL" id="GAY62105.1"/>
    </source>
</evidence>
<protein>
    <submittedName>
        <fullName evidence="1">Uncharacterized protein</fullName>
    </submittedName>
</protein>
<keyword evidence="2" id="KW-1185">Reference proteome</keyword>
<dbReference type="STRING" id="55188.A0A2H5QCY9"/>